<protein>
    <recommendedName>
        <fullName evidence="3">Carrier domain-containing protein</fullName>
    </recommendedName>
</protein>
<organism evidence="4 5">
    <name type="scientific">Thermobifida cellulosilytica TB100</name>
    <dbReference type="NCBI Taxonomy" id="665004"/>
    <lineage>
        <taxon>Bacteria</taxon>
        <taxon>Bacillati</taxon>
        <taxon>Actinomycetota</taxon>
        <taxon>Actinomycetes</taxon>
        <taxon>Streptosporangiales</taxon>
        <taxon>Nocardiopsidaceae</taxon>
        <taxon>Thermobifida</taxon>
    </lineage>
</organism>
<gene>
    <name evidence="4" type="ORF">AC529_11430</name>
</gene>
<evidence type="ECO:0000313" key="5">
    <source>
        <dbReference type="Proteomes" id="UP000074382"/>
    </source>
</evidence>
<evidence type="ECO:0000313" key="4">
    <source>
        <dbReference type="EMBL" id="KUP96590.1"/>
    </source>
</evidence>
<dbReference type="SUPFAM" id="SSF47336">
    <property type="entry name" value="ACP-like"/>
    <property type="match status" value="1"/>
</dbReference>
<sequence>MTSTTSAIQSGSGAVRDQITERIIGALAQVLKKDAATLAPTTRLFDDLGLDSTTVLELLMRLEEDLEVEFDTEGLEQQHFETVQTLSEYVVDQLAD</sequence>
<dbReference type="Gene3D" id="1.10.1200.10">
    <property type="entry name" value="ACP-like"/>
    <property type="match status" value="1"/>
</dbReference>
<keyword evidence="5" id="KW-1185">Reference proteome</keyword>
<name>A0A147KH35_THECS</name>
<keyword evidence="2" id="KW-0597">Phosphoprotein</keyword>
<dbReference type="OrthoDB" id="3395224at2"/>
<dbReference type="RefSeq" id="WP_068753323.1">
    <property type="nucleotide sequence ID" value="NZ_KQ950180.1"/>
</dbReference>
<dbReference type="InterPro" id="IPR036736">
    <property type="entry name" value="ACP-like_sf"/>
</dbReference>
<proteinExistence type="predicted"/>
<dbReference type="STRING" id="665004.AC529_11430"/>
<dbReference type="PROSITE" id="PS50075">
    <property type="entry name" value="CARRIER"/>
    <property type="match status" value="1"/>
</dbReference>
<reference evidence="5" key="1">
    <citation type="journal article" date="2017" name="Acta Aliment.">
        <title>Plant polysaccharide degrading enzyme system of Thermpbifida cellulosilytica TB100 revealed by de novo genome project data.</title>
        <authorList>
            <person name="Toth A."/>
            <person name="Baka E."/>
            <person name="Luzics S."/>
            <person name="Bata-Vidacs I."/>
            <person name="Nagy I."/>
            <person name="Balint B."/>
            <person name="Herceg R."/>
            <person name="Olasz F."/>
            <person name="Wilk T."/>
            <person name="Nagy T."/>
            <person name="Kriszt B."/>
            <person name="Nagy I."/>
            <person name="Kukolya J."/>
        </authorList>
    </citation>
    <scope>NUCLEOTIDE SEQUENCE [LARGE SCALE GENOMIC DNA]</scope>
    <source>
        <strain evidence="5">TB100</strain>
    </source>
</reference>
<feature type="domain" description="Carrier" evidence="3">
    <location>
        <begin position="17"/>
        <end position="94"/>
    </location>
</feature>
<dbReference type="PATRIC" id="fig|665004.4.peg.586"/>
<dbReference type="EMBL" id="LGEM01000088">
    <property type="protein sequence ID" value="KUP96590.1"/>
    <property type="molecule type" value="Genomic_DNA"/>
</dbReference>
<evidence type="ECO:0000256" key="2">
    <source>
        <dbReference type="ARBA" id="ARBA00022553"/>
    </source>
</evidence>
<dbReference type="Pfam" id="PF00550">
    <property type="entry name" value="PP-binding"/>
    <property type="match status" value="1"/>
</dbReference>
<accession>A0A147KH35</accession>
<comment type="caution">
    <text evidence="4">The sequence shown here is derived from an EMBL/GenBank/DDBJ whole genome shotgun (WGS) entry which is preliminary data.</text>
</comment>
<dbReference type="Proteomes" id="UP000074382">
    <property type="component" value="Unassembled WGS sequence"/>
</dbReference>
<evidence type="ECO:0000256" key="1">
    <source>
        <dbReference type="ARBA" id="ARBA00022450"/>
    </source>
</evidence>
<keyword evidence="1" id="KW-0596">Phosphopantetheine</keyword>
<dbReference type="PROSITE" id="PS00012">
    <property type="entry name" value="PHOSPHOPANTETHEINE"/>
    <property type="match status" value="1"/>
</dbReference>
<evidence type="ECO:0000259" key="3">
    <source>
        <dbReference type="PROSITE" id="PS50075"/>
    </source>
</evidence>
<dbReference type="InterPro" id="IPR006162">
    <property type="entry name" value="Ppantetheine_attach_site"/>
</dbReference>
<dbReference type="AlphaFoldDB" id="A0A147KH35"/>
<dbReference type="InterPro" id="IPR009081">
    <property type="entry name" value="PP-bd_ACP"/>
</dbReference>